<dbReference type="Gene3D" id="3.40.50.1460">
    <property type="match status" value="1"/>
</dbReference>
<accession>A0A538TA57</accession>
<organism evidence="6 7">
    <name type="scientific">Eiseniibacteriota bacterium</name>
    <dbReference type="NCBI Taxonomy" id="2212470"/>
    <lineage>
        <taxon>Bacteria</taxon>
        <taxon>Candidatus Eiseniibacteriota</taxon>
    </lineage>
</organism>
<dbReference type="Pfam" id="PF13860">
    <property type="entry name" value="FlgD_ig"/>
    <property type="match status" value="1"/>
</dbReference>
<feature type="domain" description="Gingipain" evidence="3">
    <location>
        <begin position="739"/>
        <end position="1118"/>
    </location>
</feature>
<keyword evidence="1" id="KW-0732">Signal</keyword>
<dbReference type="Gene3D" id="3.40.50.10390">
    <property type="entry name" value="Gingipain r, domain 1"/>
    <property type="match status" value="1"/>
</dbReference>
<dbReference type="GO" id="GO:0004197">
    <property type="term" value="F:cysteine-type endopeptidase activity"/>
    <property type="evidence" value="ECO:0007669"/>
    <property type="project" value="InterPro"/>
</dbReference>
<name>A0A538TA57_UNCEI</name>
<feature type="domain" description="Gingipain propeptide" evidence="4">
    <location>
        <begin position="84"/>
        <end position="271"/>
    </location>
</feature>
<evidence type="ECO:0008006" key="8">
    <source>
        <dbReference type="Google" id="ProtNLM"/>
    </source>
</evidence>
<reference evidence="6 7" key="1">
    <citation type="journal article" date="2019" name="Nat. Microbiol.">
        <title>Mediterranean grassland soil C-N compound turnover is dependent on rainfall and depth, and is mediated by genomically divergent microorganisms.</title>
        <authorList>
            <person name="Diamond S."/>
            <person name="Andeer P.F."/>
            <person name="Li Z."/>
            <person name="Crits-Christoph A."/>
            <person name="Burstein D."/>
            <person name="Anantharaman K."/>
            <person name="Lane K.R."/>
            <person name="Thomas B.C."/>
            <person name="Pan C."/>
            <person name="Northen T.R."/>
            <person name="Banfield J.F."/>
        </authorList>
    </citation>
    <scope>NUCLEOTIDE SEQUENCE [LARGE SCALE GENOMIC DNA]</scope>
    <source>
        <strain evidence="6">WS_2</strain>
    </source>
</reference>
<dbReference type="EMBL" id="VBOS01000021">
    <property type="protein sequence ID" value="TMQ60498.1"/>
    <property type="molecule type" value="Genomic_DNA"/>
</dbReference>
<proteinExistence type="predicted"/>
<dbReference type="InterPro" id="IPR029030">
    <property type="entry name" value="Caspase-like_dom_sf"/>
</dbReference>
<dbReference type="Pfam" id="PF01364">
    <property type="entry name" value="Peptidase_C25"/>
    <property type="match status" value="1"/>
</dbReference>
<protein>
    <recommendedName>
        <fullName evidence="8">T9SS type A sorting domain-containing protein</fullName>
    </recommendedName>
</protein>
<dbReference type="InterPro" id="IPR025965">
    <property type="entry name" value="FlgD/Vpr_Ig-like"/>
</dbReference>
<evidence type="ECO:0000313" key="6">
    <source>
        <dbReference type="EMBL" id="TMQ60498.1"/>
    </source>
</evidence>
<dbReference type="InterPro" id="IPR012600">
    <property type="entry name" value="Propeptide_C25"/>
</dbReference>
<evidence type="ECO:0000259" key="3">
    <source>
        <dbReference type="Pfam" id="PF01364"/>
    </source>
</evidence>
<dbReference type="CDD" id="cd02258">
    <property type="entry name" value="Peptidase_C25_N"/>
    <property type="match status" value="1"/>
</dbReference>
<gene>
    <name evidence="6" type="ORF">E6K72_00605</name>
</gene>
<feature type="region of interest" description="Disordered" evidence="2">
    <location>
        <begin position="1"/>
        <end position="57"/>
    </location>
</feature>
<feature type="domain" description="FlgD/Vpr Ig-like" evidence="5">
    <location>
        <begin position="1412"/>
        <end position="1474"/>
    </location>
</feature>
<evidence type="ECO:0000313" key="7">
    <source>
        <dbReference type="Proteomes" id="UP000317716"/>
    </source>
</evidence>
<dbReference type="SUPFAM" id="SSF52129">
    <property type="entry name" value="Caspase-like"/>
    <property type="match status" value="1"/>
</dbReference>
<dbReference type="InterPro" id="IPR038490">
    <property type="entry name" value="Gingipain_propep_sf"/>
</dbReference>
<comment type="caution">
    <text evidence="6">The sequence shown here is derived from an EMBL/GenBank/DDBJ whole genome shotgun (WGS) entry which is preliminary data.</text>
</comment>
<dbReference type="Pfam" id="PF08126">
    <property type="entry name" value="Propeptide_C25"/>
    <property type="match status" value="1"/>
</dbReference>
<feature type="compositionally biased region" description="Basic and acidic residues" evidence="2">
    <location>
        <begin position="28"/>
        <end position="42"/>
    </location>
</feature>
<dbReference type="Gene3D" id="2.60.40.3800">
    <property type="match status" value="1"/>
</dbReference>
<dbReference type="Gene3D" id="2.60.40.4070">
    <property type="match status" value="1"/>
</dbReference>
<evidence type="ECO:0000259" key="5">
    <source>
        <dbReference type="Pfam" id="PF13860"/>
    </source>
</evidence>
<dbReference type="Proteomes" id="UP000317716">
    <property type="component" value="Unassembled WGS sequence"/>
</dbReference>
<evidence type="ECO:0000256" key="2">
    <source>
        <dbReference type="SAM" id="MobiDB-lite"/>
    </source>
</evidence>
<dbReference type="InterPro" id="IPR029031">
    <property type="entry name" value="Gingipain_N_sf"/>
</dbReference>
<evidence type="ECO:0000256" key="1">
    <source>
        <dbReference type="ARBA" id="ARBA00022729"/>
    </source>
</evidence>
<dbReference type="CDD" id="cd02795">
    <property type="entry name" value="CBM6-CBM35-CBM36_like"/>
    <property type="match status" value="1"/>
</dbReference>
<dbReference type="GO" id="GO:0006508">
    <property type="term" value="P:proteolysis"/>
    <property type="evidence" value="ECO:0007669"/>
    <property type="project" value="InterPro"/>
</dbReference>
<sequence length="1500" mass="160716">MSRLQGRPRLQRGRADPDLRPLPFAIPDRGRHPGDAGRRGPEVLKSFHLPPRPRRGPGPAPALAWVTFLVLGLPPSAAAAPHDLNLLASGQGSTRFTVEVPDAQIEAVPLAGGASEIRIEGYGNQAAPGHPALPVRVLQVAVPAAGDVRLSARAGPGETREGVLLAPLGLLPRGHENEAPHYERSKAAYAATAGEAPERARLIGVSWMRGQRVATVGIFPADYEPAARRVTLYREIEVEVVCEGGAAAGAPAALRDAFEAVYREALVNYEAGKAWRRPQGAASLLGSSPAQRLATGPRRAPAPAAVPDTSLFVGRDWIKIAITKTGFYKVDFGQLRNTGLFTSLPDGAASARVDDLRLFTWPGYPVLPENSYCDSCDYREVAIKIEEAEPANGIFDQNADAFTFFALGPSDWADLYDASQPESAFVNHPYETRNYYYLTVATGALPMSGAPARIPTITLTPNGTETTPADFAARVHVEQDIEYLPDLSPNQYGFDPSVFWEKFFWTSMRNGSSGSQLSPDVPTPGADSTQIATVRVRQWGIDSAVGPNDPGSCSDLPDHLMEVSVNDQPVLPPREGWYSRRPFAYEAEIPIGALRKVASNAITVSIPSVAGCAGRTDRSALAWIEVRYRRKFEPVGDELEFDSPASGGDHLYRLGPFTTAKAPRIFDVTDAYAPLEIGSADSTVIAGGYQLSFAAHESGLRHYRVIPNANIGRIADANVFQAPATSRVNLRSRTLSADYLLIYYDGFQAAADSLAAWRTGHLPLDGGSPPFDVTSVPISALYDQFSGGRTDPAAIRNFLRAAKFNWSKAPAFVTLLGDASYDFKNIKGLAPAGQPGCLVPSYENAFDISKQFATDDWLLNVDNPLLNIPDFYGGRIPAVDPQSAKDFVLKKVLFYERQAPTGTWRNKVLLIADDAEQGSSDDAIHWGHLSQTSELDSTHTPQHVDRDYVYLHTYPDGPGDTKPEAKAQIKQTVNDGALMFNFIGHGSPFKLADETVLSDVDAGTFTNAERPTLFVAASCDVGKFSDPTVQSLGERLVLAPGGGAVAVISATELAFSGFNAALNWELYDQLFHRLPADGQYHESIAEALFIAKVLNSGGSGSVSNNSKYGVMGDAATRLLLPKLWVSLSLHACETCAPALTEVQRGTTVYFRGRVYADSNGTTPVALDGVADILIEDSAPLDQAPDCPLFPGCNNPPINYWFRAGPMFRGDVTVSGGALSGSFVVPIEAKGGARGRVRAYVSGHTSAGGAETDAVGSIYTQVSPGLPVTGDTDGPRITLSFASGSTVVRPDARLRVDLTDPSGILITGHSLQNGIVVTLDENTTARVDITPSFRYQNGSHTTGTGYWDLPNLAAGAHTIRVSAADNLAAGLTAASHRSSATIAITVAETPPLQIADAYLFPNPTESGRATSGGQFVVDMLGDPANALLRIYTLSGRLIRTLELFNRQGQIQIPWDGRDAEGYPLANGTYFFRVQLNGRDAMGASSAQSKATREGRFVILNR</sequence>
<dbReference type="InterPro" id="IPR001769">
    <property type="entry name" value="Gingipain"/>
</dbReference>
<evidence type="ECO:0000259" key="4">
    <source>
        <dbReference type="Pfam" id="PF08126"/>
    </source>
</evidence>